<evidence type="ECO:0000313" key="3">
    <source>
        <dbReference type="Proteomes" id="UP000002630"/>
    </source>
</evidence>
<dbReference type="EMBL" id="FN649181">
    <property type="protein sequence ID" value="CBJ28189.1"/>
    <property type="molecule type" value="Genomic_DNA"/>
</dbReference>
<feature type="compositionally biased region" description="Basic and acidic residues" evidence="1">
    <location>
        <begin position="195"/>
        <end position="210"/>
    </location>
</feature>
<evidence type="ECO:0000256" key="1">
    <source>
        <dbReference type="SAM" id="MobiDB-lite"/>
    </source>
</evidence>
<reference evidence="2 3" key="1">
    <citation type="journal article" date="2010" name="Nature">
        <title>The Ectocarpus genome and the independent evolution of multicellularity in brown algae.</title>
        <authorList>
            <person name="Cock J.M."/>
            <person name="Sterck L."/>
            <person name="Rouze P."/>
            <person name="Scornet D."/>
            <person name="Allen A.E."/>
            <person name="Amoutzias G."/>
            <person name="Anthouard V."/>
            <person name="Artiguenave F."/>
            <person name="Aury J.M."/>
            <person name="Badger J.H."/>
            <person name="Beszteri B."/>
            <person name="Billiau K."/>
            <person name="Bonnet E."/>
            <person name="Bothwell J.H."/>
            <person name="Bowler C."/>
            <person name="Boyen C."/>
            <person name="Brownlee C."/>
            <person name="Carrano C.J."/>
            <person name="Charrier B."/>
            <person name="Cho G.Y."/>
            <person name="Coelho S.M."/>
            <person name="Collen J."/>
            <person name="Corre E."/>
            <person name="Da Silva C."/>
            <person name="Delage L."/>
            <person name="Delaroque N."/>
            <person name="Dittami S.M."/>
            <person name="Doulbeau S."/>
            <person name="Elias M."/>
            <person name="Farnham G."/>
            <person name="Gachon C.M."/>
            <person name="Gschloessl B."/>
            <person name="Heesch S."/>
            <person name="Jabbari K."/>
            <person name="Jubin C."/>
            <person name="Kawai H."/>
            <person name="Kimura K."/>
            <person name="Kloareg B."/>
            <person name="Kupper F.C."/>
            <person name="Lang D."/>
            <person name="Le Bail A."/>
            <person name="Leblanc C."/>
            <person name="Lerouge P."/>
            <person name="Lohr M."/>
            <person name="Lopez P.J."/>
            <person name="Martens C."/>
            <person name="Maumus F."/>
            <person name="Michel G."/>
            <person name="Miranda-Saavedra D."/>
            <person name="Morales J."/>
            <person name="Moreau H."/>
            <person name="Motomura T."/>
            <person name="Nagasato C."/>
            <person name="Napoli C.A."/>
            <person name="Nelson D.R."/>
            <person name="Nyvall-Collen P."/>
            <person name="Peters A.F."/>
            <person name="Pommier C."/>
            <person name="Potin P."/>
            <person name="Poulain J."/>
            <person name="Quesneville H."/>
            <person name="Read B."/>
            <person name="Rensing S.A."/>
            <person name="Ritter A."/>
            <person name="Rousvoal S."/>
            <person name="Samanta M."/>
            <person name="Samson G."/>
            <person name="Schroeder D.C."/>
            <person name="Segurens B."/>
            <person name="Strittmatter M."/>
            <person name="Tonon T."/>
            <person name="Tregear J.W."/>
            <person name="Valentin K."/>
            <person name="von Dassow P."/>
            <person name="Yamagishi T."/>
            <person name="Van de Peer Y."/>
            <person name="Wincker P."/>
        </authorList>
    </citation>
    <scope>NUCLEOTIDE SEQUENCE [LARGE SCALE GENOMIC DNA]</scope>
    <source>
        <strain evidence="3">Ec32 / CCAP1310/4</strain>
    </source>
</reference>
<name>D7G928_ECTSI</name>
<keyword evidence="3" id="KW-1185">Reference proteome</keyword>
<proteinExistence type="predicted"/>
<gene>
    <name evidence="2" type="ORF">Esi_0094_0078</name>
</gene>
<feature type="compositionally biased region" description="Low complexity" evidence="1">
    <location>
        <begin position="316"/>
        <end position="332"/>
    </location>
</feature>
<evidence type="ECO:0000313" key="2">
    <source>
        <dbReference type="EMBL" id="CBJ28189.1"/>
    </source>
</evidence>
<dbReference type="EMBL" id="FN649735">
    <property type="protein sequence ID" value="CBJ28189.1"/>
    <property type="molecule type" value="Genomic_DNA"/>
</dbReference>
<accession>D7G928</accession>
<protein>
    <submittedName>
        <fullName evidence="2">Uncharacterized protein</fullName>
    </submittedName>
</protein>
<dbReference type="OrthoDB" id="185429at2759"/>
<feature type="compositionally biased region" description="Basic and acidic residues" evidence="1">
    <location>
        <begin position="365"/>
        <end position="375"/>
    </location>
</feature>
<sequence length="410" mass="44027">MFLKGLSTTRFHQGFQRRKQSNIRQDESRLQREALKQHMSVLHLERRRQRLGSLDKRNGFNLITGQFDANRRCTTPFHVQPRTRETGSLSEVAERAEYLLLRDSEYKFHAPAWSGKNHDERQDLLQREGLNKPKKSTLLGVGTADLASAGANDMFSKSIYDPAKTCAVEGLVETCFPGRYTPRKVTSARRAAAASRDDTPPLRQGQEKSGQRSCSSPGALDTVFRVVPNGLGNHSTVGGRGGATVAGIAPCKRLCGSRSTPTIRSPENKAEVGTGTPLRKSSPMRSPSPGGGSRRHTGSGGEGGRGAGSVFAERLLSATSGSARRGSRGLTRSHSDFGGSSGRGQTQGVARATTAGTEGFVKKTASPEDCTRRSPGEGGPGSARLSRGQSPAERRSNDQLTLDLATIRSL</sequence>
<feature type="region of interest" description="Disordered" evidence="1">
    <location>
        <begin position="256"/>
        <end position="402"/>
    </location>
</feature>
<feature type="compositionally biased region" description="Low complexity" evidence="1">
    <location>
        <begin position="277"/>
        <end position="288"/>
    </location>
</feature>
<dbReference type="eggNOG" id="ENOG502SZAY">
    <property type="taxonomic scope" value="Eukaryota"/>
</dbReference>
<feature type="compositionally biased region" description="Gly residues" evidence="1">
    <location>
        <begin position="298"/>
        <end position="307"/>
    </location>
</feature>
<dbReference type="InParanoid" id="D7G928"/>
<dbReference type="AlphaFoldDB" id="D7G928"/>
<feature type="region of interest" description="Disordered" evidence="1">
    <location>
        <begin position="187"/>
        <end position="219"/>
    </location>
</feature>
<organism evidence="2 3">
    <name type="scientific">Ectocarpus siliculosus</name>
    <name type="common">Brown alga</name>
    <name type="synonym">Conferva siliculosa</name>
    <dbReference type="NCBI Taxonomy" id="2880"/>
    <lineage>
        <taxon>Eukaryota</taxon>
        <taxon>Sar</taxon>
        <taxon>Stramenopiles</taxon>
        <taxon>Ochrophyta</taxon>
        <taxon>PX clade</taxon>
        <taxon>Phaeophyceae</taxon>
        <taxon>Ectocarpales</taxon>
        <taxon>Ectocarpaceae</taxon>
        <taxon>Ectocarpus</taxon>
    </lineage>
</organism>
<dbReference type="Proteomes" id="UP000002630">
    <property type="component" value="Linkage Group LG10"/>
</dbReference>